<reference evidence="6" key="1">
    <citation type="submission" date="2016-07" db="EMBL/GenBank/DDBJ databases">
        <authorList>
            <person name="Florea S."/>
            <person name="Webb J.S."/>
            <person name="Jaromczyk J."/>
            <person name="Schardl C.L."/>
        </authorList>
    </citation>
    <scope>NUCLEOTIDE SEQUENCE [LARGE SCALE GENOMIC DNA]</scope>
    <source>
        <strain evidence="6">CY1</strain>
    </source>
</reference>
<proteinExistence type="inferred from homology"/>
<evidence type="ECO:0000259" key="4">
    <source>
        <dbReference type="Pfam" id="PF08241"/>
    </source>
</evidence>
<dbReference type="Pfam" id="PF08241">
    <property type="entry name" value="Methyltransf_11"/>
    <property type="match status" value="1"/>
</dbReference>
<dbReference type="OrthoDB" id="9797252at2"/>
<gene>
    <name evidence="5" type="ORF">BC351_24130</name>
</gene>
<dbReference type="InterPro" id="IPR013216">
    <property type="entry name" value="Methyltransf_11"/>
</dbReference>
<dbReference type="EMBL" id="MBTG01000010">
    <property type="protein sequence ID" value="OPH58439.1"/>
    <property type="molecule type" value="Genomic_DNA"/>
</dbReference>
<dbReference type="RefSeq" id="WP_079412361.1">
    <property type="nucleotide sequence ID" value="NZ_MBTG01000010.1"/>
</dbReference>
<dbReference type="InterPro" id="IPR029063">
    <property type="entry name" value="SAM-dependent_MTases_sf"/>
</dbReference>
<dbReference type="Gene3D" id="3.40.50.150">
    <property type="entry name" value="Vaccinia Virus protein VP39"/>
    <property type="match status" value="1"/>
</dbReference>
<organism evidence="5 6">
    <name type="scientific">Paenibacillus ferrarius</name>
    <dbReference type="NCBI Taxonomy" id="1469647"/>
    <lineage>
        <taxon>Bacteria</taxon>
        <taxon>Bacillati</taxon>
        <taxon>Bacillota</taxon>
        <taxon>Bacilli</taxon>
        <taxon>Bacillales</taxon>
        <taxon>Paenibacillaceae</taxon>
        <taxon>Paenibacillus</taxon>
    </lineage>
</organism>
<keyword evidence="3 5" id="KW-0808">Transferase</keyword>
<dbReference type="InterPro" id="IPR051052">
    <property type="entry name" value="Diverse_substrate_MTase"/>
</dbReference>
<dbReference type="PANTHER" id="PTHR44942">
    <property type="entry name" value="METHYLTRANSF_11 DOMAIN-CONTAINING PROTEIN"/>
    <property type="match status" value="1"/>
</dbReference>
<protein>
    <submittedName>
        <fullName evidence="5">Methyltransferase</fullName>
    </submittedName>
</protein>
<dbReference type="GO" id="GO:0032259">
    <property type="term" value="P:methylation"/>
    <property type="evidence" value="ECO:0007669"/>
    <property type="project" value="UniProtKB-KW"/>
</dbReference>
<sequence>MDNKKRFSNRVDAYVKYRPTYPTGMLDYLYSAVGLSSESTVADVGAGTGIFSGLLLERGSNVIAVEPNEAMRAAAEQKLDTEAKFQAVGGAAEATGLSDQSVDFIVCAQSFHWFDRAATQAEFRRILKPGGKVVLIWNSRLTEGTPFLEAYEQLLLTFGTDYEQVKHKNISADSLAQFFKQGGMKQAQFTMGQELDLEALKGRLLSSSYSPLPGHANYEPMIAEIEAIFDRTQQEGVVHFDYETLVYWGEV</sequence>
<comment type="similarity">
    <text evidence="1">Belongs to the methyltransferase superfamily.</text>
</comment>
<dbReference type="PANTHER" id="PTHR44942:SF4">
    <property type="entry name" value="METHYLTRANSFERASE TYPE 11 DOMAIN-CONTAINING PROTEIN"/>
    <property type="match status" value="1"/>
</dbReference>
<evidence type="ECO:0000313" key="6">
    <source>
        <dbReference type="Proteomes" id="UP000190626"/>
    </source>
</evidence>
<evidence type="ECO:0000313" key="5">
    <source>
        <dbReference type="EMBL" id="OPH58439.1"/>
    </source>
</evidence>
<name>A0A1V4HLT1_9BACL</name>
<dbReference type="SUPFAM" id="SSF53335">
    <property type="entry name" value="S-adenosyl-L-methionine-dependent methyltransferases"/>
    <property type="match status" value="1"/>
</dbReference>
<evidence type="ECO:0000256" key="1">
    <source>
        <dbReference type="ARBA" id="ARBA00008361"/>
    </source>
</evidence>
<evidence type="ECO:0000256" key="3">
    <source>
        <dbReference type="ARBA" id="ARBA00022679"/>
    </source>
</evidence>
<dbReference type="STRING" id="1469647.BC351_24130"/>
<keyword evidence="2 5" id="KW-0489">Methyltransferase</keyword>
<evidence type="ECO:0000256" key="2">
    <source>
        <dbReference type="ARBA" id="ARBA00022603"/>
    </source>
</evidence>
<dbReference type="AlphaFoldDB" id="A0A1V4HLT1"/>
<dbReference type="Proteomes" id="UP000190626">
    <property type="component" value="Unassembled WGS sequence"/>
</dbReference>
<dbReference type="CDD" id="cd02440">
    <property type="entry name" value="AdoMet_MTases"/>
    <property type="match status" value="1"/>
</dbReference>
<comment type="caution">
    <text evidence="5">The sequence shown here is derived from an EMBL/GenBank/DDBJ whole genome shotgun (WGS) entry which is preliminary data.</text>
</comment>
<keyword evidence="6" id="KW-1185">Reference proteome</keyword>
<feature type="domain" description="Methyltransferase type 11" evidence="4">
    <location>
        <begin position="43"/>
        <end position="135"/>
    </location>
</feature>
<dbReference type="GO" id="GO:0008757">
    <property type="term" value="F:S-adenosylmethionine-dependent methyltransferase activity"/>
    <property type="evidence" value="ECO:0007669"/>
    <property type="project" value="InterPro"/>
</dbReference>
<accession>A0A1V4HLT1</accession>